<dbReference type="InterPro" id="IPR015943">
    <property type="entry name" value="WD40/YVTN_repeat-like_dom_sf"/>
</dbReference>
<dbReference type="PANTHER" id="PTHR47197">
    <property type="entry name" value="PROTEIN NIRF"/>
    <property type="match status" value="1"/>
</dbReference>
<dbReference type="PANTHER" id="PTHR47197:SF3">
    <property type="entry name" value="DIHYDRO-HEME D1 DEHYDROGENASE"/>
    <property type="match status" value="1"/>
</dbReference>
<comment type="caution">
    <text evidence="2">The sequence shown here is derived from an EMBL/GenBank/DDBJ whole genome shotgun (WGS) entry which is preliminary data.</text>
</comment>
<evidence type="ECO:0008006" key="4">
    <source>
        <dbReference type="Google" id="ProtNLM"/>
    </source>
</evidence>
<dbReference type="InterPro" id="IPR011044">
    <property type="entry name" value="Quino_amine_DH_bsu"/>
</dbReference>
<gene>
    <name evidence="2" type="ORF">C8N42_1296</name>
</gene>
<evidence type="ECO:0000313" key="2">
    <source>
        <dbReference type="EMBL" id="PTQ66352.1"/>
    </source>
</evidence>
<dbReference type="SUPFAM" id="SSF51004">
    <property type="entry name" value="C-terminal (heme d1) domain of cytochrome cd1-nitrite reductase"/>
    <property type="match status" value="1"/>
</dbReference>
<keyword evidence="1" id="KW-0732">Signal</keyword>
<reference evidence="2 3" key="1">
    <citation type="submission" date="2018-04" db="EMBL/GenBank/DDBJ databases">
        <title>Genomic Encyclopedia of Archaeal and Bacterial Type Strains, Phase II (KMG-II): from individual species to whole genera.</title>
        <authorList>
            <person name="Goeker M."/>
        </authorList>
    </citation>
    <scope>NUCLEOTIDE SEQUENCE [LARGE SCALE GENOMIC DNA]</scope>
    <source>
        <strain evidence="2 3">DSM 100434</strain>
    </source>
</reference>
<keyword evidence="3" id="KW-1185">Reference proteome</keyword>
<protein>
    <recommendedName>
        <fullName evidence="4">DNA-binding beta-propeller fold protein YncE</fullName>
    </recommendedName>
</protein>
<feature type="signal peptide" evidence="1">
    <location>
        <begin position="1"/>
        <end position="26"/>
    </location>
</feature>
<name>A0A2T5H439_9RHOB</name>
<dbReference type="SUPFAM" id="SSF50969">
    <property type="entry name" value="YVTN repeat-like/Quinoprotein amine dehydrogenase"/>
    <property type="match status" value="1"/>
</dbReference>
<dbReference type="InterPro" id="IPR011048">
    <property type="entry name" value="Haem_d1_sf"/>
</dbReference>
<evidence type="ECO:0000256" key="1">
    <source>
        <dbReference type="SAM" id="SignalP"/>
    </source>
</evidence>
<feature type="chain" id="PRO_5015611310" description="DNA-binding beta-propeller fold protein YncE" evidence="1">
    <location>
        <begin position="27"/>
        <end position="454"/>
    </location>
</feature>
<accession>A0A2T5H439</accession>
<dbReference type="Proteomes" id="UP000244077">
    <property type="component" value="Unassembled WGS sequence"/>
</dbReference>
<dbReference type="EMBL" id="QAOH01000029">
    <property type="protein sequence ID" value="PTQ66352.1"/>
    <property type="molecule type" value="Genomic_DNA"/>
</dbReference>
<dbReference type="AlphaFoldDB" id="A0A2T5H439"/>
<dbReference type="InterPro" id="IPR051200">
    <property type="entry name" value="Host-pathogen_enzymatic-act"/>
</dbReference>
<organism evidence="2 3">
    <name type="scientific">Celeribacter persicus</name>
    <dbReference type="NCBI Taxonomy" id="1651082"/>
    <lineage>
        <taxon>Bacteria</taxon>
        <taxon>Pseudomonadati</taxon>
        <taxon>Pseudomonadota</taxon>
        <taxon>Alphaproteobacteria</taxon>
        <taxon>Rhodobacterales</taxon>
        <taxon>Roseobacteraceae</taxon>
        <taxon>Celeribacter</taxon>
    </lineage>
</organism>
<sequence length="454" mass="48327">MIHSMRFGRRLCVVAVLLASTQMAFAQDAFDAPAMFTGKVGVSGADRSPIYPGTTATVSGEGFAVGQTVTVERGDTVLVDAIKADGEGKFTATFDVPADAVIGVHPVIVKTDAPDSAEVIQVKVSPDLETFGEDKFDIVKSASLAGNLYQVAISEKNGTIFATSAVGRPPVKESTLYKLDAETLEVLAEATPEIADERGGRYAVYGVAVDDTHGNVWVTNSRQNTVAVYAQDDLALVKQFADGAANHARDVVVDHTRGRAYVSTSTDGIEVFDTGTLELIDTIEVPSKQRGQRFFTTSLALDEDAAILYTPSLTTPETAFINVETGEVTVSPLTATDRAIGVDVSEDGSRIFYVSQGGDDLVITDAEGTVLSDTPIGVQPLNVVYDDADGLVFVVNRGSDSLAVTDVNGEMVANLRVGPQPNFVEETEDGAIYVVNKRREGNDDSNTIWRLDLK</sequence>
<proteinExistence type="predicted"/>
<dbReference type="RefSeq" id="WP_245890299.1">
    <property type="nucleotide sequence ID" value="NZ_QAOH01000029.1"/>
</dbReference>
<dbReference type="Gene3D" id="2.130.10.10">
    <property type="entry name" value="YVTN repeat-like/Quinoprotein amine dehydrogenase"/>
    <property type="match status" value="1"/>
</dbReference>
<evidence type="ECO:0000313" key="3">
    <source>
        <dbReference type="Proteomes" id="UP000244077"/>
    </source>
</evidence>